<dbReference type="SMART" id="SM00304">
    <property type="entry name" value="HAMP"/>
    <property type="match status" value="1"/>
</dbReference>
<evidence type="ECO:0000256" key="7">
    <source>
        <dbReference type="PROSITE-ProRule" id="PRU00284"/>
    </source>
</evidence>
<dbReference type="CDD" id="cd11386">
    <property type="entry name" value="MCP_signal"/>
    <property type="match status" value="1"/>
</dbReference>
<protein>
    <submittedName>
        <fullName evidence="11">Methyl-accepting chemotaxis protein</fullName>
    </submittedName>
</protein>
<keyword evidence="5 7" id="KW-0807">Transducer</keyword>
<gene>
    <name evidence="11" type="ORF">HNQ59_001231</name>
</gene>
<dbReference type="PANTHER" id="PTHR32089:SF119">
    <property type="entry name" value="METHYL-ACCEPTING CHEMOTAXIS PROTEIN CTPL"/>
    <property type="match status" value="1"/>
</dbReference>
<evidence type="ECO:0000259" key="10">
    <source>
        <dbReference type="PROSITE" id="PS50885"/>
    </source>
</evidence>
<comment type="similarity">
    <text evidence="6">Belongs to the methyl-accepting chemotaxis (MCP) protein family.</text>
</comment>
<dbReference type="GO" id="GO:0004888">
    <property type="term" value="F:transmembrane signaling receptor activity"/>
    <property type="evidence" value="ECO:0007669"/>
    <property type="project" value="InterPro"/>
</dbReference>
<dbReference type="AlphaFoldDB" id="A0A840MN64"/>
<dbReference type="SUPFAM" id="SSF58104">
    <property type="entry name" value="Methyl-accepting chemotaxis protein (MCP) signaling domain"/>
    <property type="match status" value="1"/>
</dbReference>
<dbReference type="Proteomes" id="UP000575898">
    <property type="component" value="Unassembled WGS sequence"/>
</dbReference>
<feature type="domain" description="HAMP" evidence="10">
    <location>
        <begin position="213"/>
        <end position="265"/>
    </location>
</feature>
<evidence type="ECO:0000313" key="12">
    <source>
        <dbReference type="Proteomes" id="UP000575898"/>
    </source>
</evidence>
<dbReference type="PROSITE" id="PS50885">
    <property type="entry name" value="HAMP"/>
    <property type="match status" value="1"/>
</dbReference>
<dbReference type="Pfam" id="PF00672">
    <property type="entry name" value="HAMP"/>
    <property type="match status" value="1"/>
</dbReference>
<dbReference type="InterPro" id="IPR007891">
    <property type="entry name" value="CHASE3"/>
</dbReference>
<dbReference type="RefSeq" id="WP_184036507.1">
    <property type="nucleotide sequence ID" value="NZ_JACHHY010000006.1"/>
</dbReference>
<evidence type="ECO:0000256" key="3">
    <source>
        <dbReference type="ARBA" id="ARBA00022989"/>
    </source>
</evidence>
<organism evidence="11 12">
    <name type="scientific">Chitinivorax tropicus</name>
    <dbReference type="NCBI Taxonomy" id="714531"/>
    <lineage>
        <taxon>Bacteria</taxon>
        <taxon>Pseudomonadati</taxon>
        <taxon>Pseudomonadota</taxon>
        <taxon>Betaproteobacteria</taxon>
        <taxon>Chitinivorax</taxon>
    </lineage>
</organism>
<dbReference type="PROSITE" id="PS50111">
    <property type="entry name" value="CHEMOTAXIS_TRANSDUC_2"/>
    <property type="match status" value="1"/>
</dbReference>
<dbReference type="InterPro" id="IPR003660">
    <property type="entry name" value="HAMP_dom"/>
</dbReference>
<dbReference type="GO" id="GO:0007165">
    <property type="term" value="P:signal transduction"/>
    <property type="evidence" value="ECO:0007669"/>
    <property type="project" value="UniProtKB-KW"/>
</dbReference>
<comment type="subcellular location">
    <subcellularLocation>
        <location evidence="1">Membrane</location>
        <topology evidence="1">Multi-pass membrane protein</topology>
    </subcellularLocation>
</comment>
<dbReference type="Pfam" id="PF00015">
    <property type="entry name" value="MCPsignal"/>
    <property type="match status" value="1"/>
</dbReference>
<accession>A0A840MN64</accession>
<dbReference type="CDD" id="cd19410">
    <property type="entry name" value="HK9-like_sensor"/>
    <property type="match status" value="1"/>
</dbReference>
<dbReference type="PANTHER" id="PTHR32089">
    <property type="entry name" value="METHYL-ACCEPTING CHEMOTAXIS PROTEIN MCPB"/>
    <property type="match status" value="1"/>
</dbReference>
<keyword evidence="12" id="KW-1185">Reference proteome</keyword>
<dbReference type="InterPro" id="IPR004089">
    <property type="entry name" value="MCPsignal_dom"/>
</dbReference>
<dbReference type="GO" id="GO:0016020">
    <property type="term" value="C:membrane"/>
    <property type="evidence" value="ECO:0007669"/>
    <property type="project" value="UniProtKB-SubCell"/>
</dbReference>
<dbReference type="FunFam" id="1.10.287.950:FF:000001">
    <property type="entry name" value="Methyl-accepting chemotaxis sensory transducer"/>
    <property type="match status" value="1"/>
</dbReference>
<evidence type="ECO:0000259" key="9">
    <source>
        <dbReference type="PROSITE" id="PS50111"/>
    </source>
</evidence>
<evidence type="ECO:0000256" key="6">
    <source>
        <dbReference type="ARBA" id="ARBA00029447"/>
    </source>
</evidence>
<dbReference type="PRINTS" id="PR00260">
    <property type="entry name" value="CHEMTRNSDUCR"/>
</dbReference>
<dbReference type="Pfam" id="PF05227">
    <property type="entry name" value="CHASE3"/>
    <property type="match status" value="1"/>
</dbReference>
<comment type="caution">
    <text evidence="11">The sequence shown here is derived from an EMBL/GenBank/DDBJ whole genome shotgun (WGS) entry which is preliminary data.</text>
</comment>
<keyword evidence="2 8" id="KW-0812">Transmembrane</keyword>
<feature type="transmembrane region" description="Helical" evidence="8">
    <location>
        <begin position="12"/>
        <end position="32"/>
    </location>
</feature>
<sequence length="543" mass="57908">MRHLSIAQKLFFGFAGILAVVAVLVLITLTNLQLMNKAIDRNEHTLEVIASVEQMQLGLLDAESAVRGFALTGLNTVKEPVDKGMATVQQHADKLKQLLAEQPEQLSRLDAMNGLIKQWQSESVKPFIELREKVTTGAAAMDELVSNISTGNSKPQMDAIRAKLAEIADAERRILEENKAAADRVSGRTTSMLAIGSVVALLLGLAIGITLSRGIAKRLGHAARIARQTADGNLVADIRADRDDEIGQVFQAMHDMQQGLRTIISQIQQTGRQLTDASRDIAGASHDLAHATHDQSGAASAMAASMEELTVSINYVSDNSLQARDISTQSGQLCTDGDVVIKRTVEGIQQLAGTVRETAAAVNELGSHAQQISSIIGVIKEIADQTNLLALNASIEAARAGEQGRGFAVVADEVRKLAERTSQSTQEITTTIEKIQSGMRVAVAAMDTSMGRVDEGVQLANQAGAAMQQIQSGSNRVLTVVQDISNALQEQGAASGDVARSVERIALMTESNNGSVRQTADAAKQLEALAMDLEGAVSRFRLR</sequence>
<keyword evidence="4 8" id="KW-0472">Membrane</keyword>
<evidence type="ECO:0000256" key="2">
    <source>
        <dbReference type="ARBA" id="ARBA00022692"/>
    </source>
</evidence>
<dbReference type="Gene3D" id="1.10.287.950">
    <property type="entry name" value="Methyl-accepting chemotaxis protein"/>
    <property type="match status" value="1"/>
</dbReference>
<dbReference type="EMBL" id="JACHHY010000006">
    <property type="protein sequence ID" value="MBB5017946.1"/>
    <property type="molecule type" value="Genomic_DNA"/>
</dbReference>
<dbReference type="InterPro" id="IPR004090">
    <property type="entry name" value="Chemotax_Me-accpt_rcpt"/>
</dbReference>
<evidence type="ECO:0000256" key="8">
    <source>
        <dbReference type="SAM" id="Phobius"/>
    </source>
</evidence>
<dbReference type="CDD" id="cd06225">
    <property type="entry name" value="HAMP"/>
    <property type="match status" value="1"/>
</dbReference>
<name>A0A840MN64_9PROT</name>
<reference evidence="11 12" key="1">
    <citation type="submission" date="2020-08" db="EMBL/GenBank/DDBJ databases">
        <title>Genomic Encyclopedia of Type Strains, Phase IV (KMG-IV): sequencing the most valuable type-strain genomes for metagenomic binning, comparative biology and taxonomic classification.</title>
        <authorList>
            <person name="Goeker M."/>
        </authorList>
    </citation>
    <scope>NUCLEOTIDE SEQUENCE [LARGE SCALE GENOMIC DNA]</scope>
    <source>
        <strain evidence="11 12">DSM 27165</strain>
    </source>
</reference>
<proteinExistence type="inferred from homology"/>
<evidence type="ECO:0000256" key="1">
    <source>
        <dbReference type="ARBA" id="ARBA00004141"/>
    </source>
</evidence>
<dbReference type="SMART" id="SM00283">
    <property type="entry name" value="MA"/>
    <property type="match status" value="1"/>
</dbReference>
<dbReference type="GO" id="GO:0006935">
    <property type="term" value="P:chemotaxis"/>
    <property type="evidence" value="ECO:0007669"/>
    <property type="project" value="InterPro"/>
</dbReference>
<feature type="transmembrane region" description="Helical" evidence="8">
    <location>
        <begin position="192"/>
        <end position="211"/>
    </location>
</feature>
<evidence type="ECO:0000256" key="4">
    <source>
        <dbReference type="ARBA" id="ARBA00023136"/>
    </source>
</evidence>
<evidence type="ECO:0000313" key="11">
    <source>
        <dbReference type="EMBL" id="MBB5017946.1"/>
    </source>
</evidence>
<keyword evidence="3 8" id="KW-1133">Transmembrane helix</keyword>
<feature type="domain" description="Methyl-accepting transducer" evidence="9">
    <location>
        <begin position="270"/>
        <end position="506"/>
    </location>
</feature>
<evidence type="ECO:0000256" key="5">
    <source>
        <dbReference type="ARBA" id="ARBA00023224"/>
    </source>
</evidence>